<dbReference type="GO" id="GO:0080041">
    <property type="term" value="F:ADP-ribose pyrophosphohydrolase activity"/>
    <property type="evidence" value="ECO:0007669"/>
    <property type="project" value="TreeGrafter"/>
</dbReference>
<dbReference type="AlphaFoldDB" id="A0A5R9L4Q8"/>
<dbReference type="SUPFAM" id="SSF55811">
    <property type="entry name" value="Nudix"/>
    <property type="match status" value="1"/>
</dbReference>
<comment type="catalytic activity">
    <reaction evidence="1">
        <text>GDP-alpha-D-mannose + H2O = alpha-D-mannose 1-phosphate + GMP + 2 H(+)</text>
        <dbReference type="Rhea" id="RHEA:27978"/>
        <dbReference type="ChEBI" id="CHEBI:15377"/>
        <dbReference type="ChEBI" id="CHEBI:15378"/>
        <dbReference type="ChEBI" id="CHEBI:57527"/>
        <dbReference type="ChEBI" id="CHEBI:58115"/>
        <dbReference type="ChEBI" id="CHEBI:58409"/>
    </reaction>
</comment>
<dbReference type="GO" id="GO:0019693">
    <property type="term" value="P:ribose phosphate metabolic process"/>
    <property type="evidence" value="ECO:0007669"/>
    <property type="project" value="TreeGrafter"/>
</dbReference>
<dbReference type="GO" id="GO:0006753">
    <property type="term" value="P:nucleoside phosphate metabolic process"/>
    <property type="evidence" value="ECO:0007669"/>
    <property type="project" value="TreeGrafter"/>
</dbReference>
<keyword evidence="5" id="KW-0378">Hydrolase</keyword>
<evidence type="ECO:0000313" key="9">
    <source>
        <dbReference type="EMBL" id="TLV03523.1"/>
    </source>
</evidence>
<dbReference type="OrthoDB" id="940018at2"/>
<dbReference type="InterPro" id="IPR000086">
    <property type="entry name" value="NUDIX_hydrolase_dom"/>
</dbReference>
<comment type="similarity">
    <text evidence="3">Belongs to the Nudix hydrolase family. NudK subfamily.</text>
</comment>
<evidence type="ECO:0000256" key="3">
    <source>
        <dbReference type="ARBA" id="ARBA00007275"/>
    </source>
</evidence>
<proteinExistence type="inferred from homology"/>
<dbReference type="GO" id="GO:0080042">
    <property type="term" value="F:ADP-glucose pyrophosphohydrolase activity"/>
    <property type="evidence" value="ECO:0007669"/>
    <property type="project" value="TreeGrafter"/>
</dbReference>
<dbReference type="Proteomes" id="UP000306402">
    <property type="component" value="Unassembled WGS sequence"/>
</dbReference>
<evidence type="ECO:0000313" key="10">
    <source>
        <dbReference type="Proteomes" id="UP000306402"/>
    </source>
</evidence>
<reference evidence="9 10" key="1">
    <citation type="submission" date="2019-05" db="EMBL/GenBank/DDBJ databases">
        <authorList>
            <person name="Qu J.-H."/>
        </authorList>
    </citation>
    <scope>NUCLEOTIDE SEQUENCE [LARGE SCALE GENOMIC DNA]</scope>
    <source>
        <strain evidence="9 10">T17</strain>
    </source>
</reference>
<evidence type="ECO:0000256" key="4">
    <source>
        <dbReference type="ARBA" id="ARBA00016377"/>
    </source>
</evidence>
<dbReference type="PANTHER" id="PTHR11839:SF18">
    <property type="entry name" value="NUDIX HYDROLASE DOMAIN-CONTAINING PROTEIN"/>
    <property type="match status" value="1"/>
</dbReference>
<sequence length="224" mass="25613">MEVQKLVDSHKYNLWKSRLEKNGMDVHNVDELYTRRNGHGEVLFSLLFTDATTPEGNKIPPLCFLKGEVVSVLVCFIDSVSKEKYLLLVQQRRICDGSMTFEHPAGMLDSESDAAAVAAREVFEETSIQVELSQLKQLNKKPFYPSTGTSDEAMYLFYCELELTSEEINSYHNQTQGVISEHEYINTYVVPFAEGHKLITNVNAVLQNYMYLKDVGDWELLKQL</sequence>
<feature type="domain" description="Nudix hydrolase" evidence="8">
    <location>
        <begin position="67"/>
        <end position="212"/>
    </location>
</feature>
<comment type="caution">
    <text evidence="9">The sequence shown here is derived from an EMBL/GenBank/DDBJ whole genome shotgun (WGS) entry which is preliminary data.</text>
</comment>
<protein>
    <recommendedName>
        <fullName evidence="4">GDP-mannose pyrophosphatase</fullName>
    </recommendedName>
    <alternativeName>
        <fullName evidence="6">GDP-mannose hydrolase</fullName>
    </alternativeName>
    <alternativeName>
        <fullName evidence="7">GDPMK</fullName>
    </alternativeName>
</protein>
<evidence type="ECO:0000256" key="7">
    <source>
        <dbReference type="ARBA" id="ARBA00032272"/>
    </source>
</evidence>
<dbReference type="PROSITE" id="PS51462">
    <property type="entry name" value="NUDIX"/>
    <property type="match status" value="1"/>
</dbReference>
<name>A0A5R9L4Q8_9BACT</name>
<accession>A0A5R9L4Q8</accession>
<evidence type="ECO:0000256" key="6">
    <source>
        <dbReference type="ARBA" id="ARBA00032162"/>
    </source>
</evidence>
<dbReference type="RefSeq" id="WP_138364732.1">
    <property type="nucleotide sequence ID" value="NZ_VCEJ01000002.1"/>
</dbReference>
<organism evidence="9 10">
    <name type="scientific">Dyadobacter luticola</name>
    <dbReference type="NCBI Taxonomy" id="1979387"/>
    <lineage>
        <taxon>Bacteria</taxon>
        <taxon>Pseudomonadati</taxon>
        <taxon>Bacteroidota</taxon>
        <taxon>Cytophagia</taxon>
        <taxon>Cytophagales</taxon>
        <taxon>Spirosomataceae</taxon>
        <taxon>Dyadobacter</taxon>
    </lineage>
</organism>
<gene>
    <name evidence="9" type="ORF">FEN17_07940</name>
</gene>
<evidence type="ECO:0000256" key="2">
    <source>
        <dbReference type="ARBA" id="ARBA00001946"/>
    </source>
</evidence>
<evidence type="ECO:0000256" key="1">
    <source>
        <dbReference type="ARBA" id="ARBA00000847"/>
    </source>
</evidence>
<evidence type="ECO:0000259" key="8">
    <source>
        <dbReference type="PROSITE" id="PS51462"/>
    </source>
</evidence>
<dbReference type="EMBL" id="VCEJ01000002">
    <property type="protein sequence ID" value="TLV03523.1"/>
    <property type="molecule type" value="Genomic_DNA"/>
</dbReference>
<evidence type="ECO:0000256" key="5">
    <source>
        <dbReference type="ARBA" id="ARBA00022801"/>
    </source>
</evidence>
<dbReference type="CDD" id="cd03424">
    <property type="entry name" value="NUDIX_ADPRase_Nudt5_UGPPase_Nudt14"/>
    <property type="match status" value="1"/>
</dbReference>
<comment type="cofactor">
    <cofactor evidence="2">
        <name>Mg(2+)</name>
        <dbReference type="ChEBI" id="CHEBI:18420"/>
    </cofactor>
</comment>
<dbReference type="Gene3D" id="3.90.79.10">
    <property type="entry name" value="Nucleoside Triphosphate Pyrophosphohydrolase"/>
    <property type="match status" value="1"/>
</dbReference>
<keyword evidence="10" id="KW-1185">Reference proteome</keyword>
<dbReference type="PANTHER" id="PTHR11839">
    <property type="entry name" value="UDP/ADP-SUGAR PYROPHOSPHATASE"/>
    <property type="match status" value="1"/>
</dbReference>
<dbReference type="InterPro" id="IPR015797">
    <property type="entry name" value="NUDIX_hydrolase-like_dom_sf"/>
</dbReference>
<dbReference type="Pfam" id="PF00293">
    <property type="entry name" value="NUDIX"/>
    <property type="match status" value="1"/>
</dbReference>